<evidence type="ECO:0000313" key="2">
    <source>
        <dbReference type="Proteomes" id="UP000177950"/>
    </source>
</evidence>
<dbReference type="EMBL" id="MFSV01000048">
    <property type="protein sequence ID" value="OGI58795.1"/>
    <property type="molecule type" value="Genomic_DNA"/>
</dbReference>
<comment type="caution">
    <text evidence="1">The sequence shown here is derived from an EMBL/GenBank/DDBJ whole genome shotgun (WGS) entry which is preliminary data.</text>
</comment>
<reference evidence="1 2" key="1">
    <citation type="journal article" date="2016" name="Nat. Commun.">
        <title>Thousands of microbial genomes shed light on interconnected biogeochemical processes in an aquifer system.</title>
        <authorList>
            <person name="Anantharaman K."/>
            <person name="Brown C.T."/>
            <person name="Hug L.A."/>
            <person name="Sharon I."/>
            <person name="Castelle C.J."/>
            <person name="Probst A.J."/>
            <person name="Thomas B.C."/>
            <person name="Singh A."/>
            <person name="Wilkins M.J."/>
            <person name="Karaoz U."/>
            <person name="Brodie E.L."/>
            <person name="Williams K.H."/>
            <person name="Hubbard S.S."/>
            <person name="Banfield J.F."/>
        </authorList>
    </citation>
    <scope>NUCLEOTIDE SEQUENCE [LARGE SCALE GENOMIC DNA]</scope>
</reference>
<dbReference type="Proteomes" id="UP000177950">
    <property type="component" value="Unassembled WGS sequence"/>
</dbReference>
<dbReference type="PANTHER" id="PTHR35602:SF3">
    <property type="entry name" value="ESTERASE YQIA"/>
    <property type="match status" value="1"/>
</dbReference>
<proteinExistence type="predicted"/>
<dbReference type="InterPro" id="IPR008886">
    <property type="entry name" value="UPF0227/Esterase_YqiA"/>
</dbReference>
<feature type="non-terminal residue" evidence="1">
    <location>
        <position position="152"/>
    </location>
</feature>
<gene>
    <name evidence="1" type="ORF">A2V58_04045</name>
</gene>
<dbReference type="InterPro" id="IPR029058">
    <property type="entry name" value="AB_hydrolase_fold"/>
</dbReference>
<dbReference type="Gene3D" id="3.40.50.1820">
    <property type="entry name" value="alpha/beta hydrolase"/>
    <property type="match status" value="1"/>
</dbReference>
<evidence type="ECO:0000313" key="1">
    <source>
        <dbReference type="EMBL" id="OGI58795.1"/>
    </source>
</evidence>
<dbReference type="AlphaFoldDB" id="A0A1F6UN36"/>
<name>A0A1F6UN36_9PROT</name>
<dbReference type="Pfam" id="PF05728">
    <property type="entry name" value="UPF0227"/>
    <property type="match status" value="1"/>
</dbReference>
<dbReference type="SUPFAM" id="SSF53474">
    <property type="entry name" value="alpha/beta-Hydrolases"/>
    <property type="match status" value="1"/>
</dbReference>
<evidence type="ECO:0008006" key="3">
    <source>
        <dbReference type="Google" id="ProtNLM"/>
    </source>
</evidence>
<accession>A0A1F6UN36</accession>
<dbReference type="PANTHER" id="PTHR35602">
    <property type="entry name" value="ESTERASE YQIA-RELATED"/>
    <property type="match status" value="1"/>
</dbReference>
<sequence length="152" mass="16418">MYIYLHGFNSGGTSSKAGRLRTLLAPVPLLSPTYPAHKAAAAVGFLRDCIAAAREPARDTPLVLIGSSLGGFYAQYLAREFNAGIVLINPSIAPDETLLRRVGRNRNAATGEDYTLTAHDVRALGDYRTAACDPRTPTLVLLDRGDEVLDYR</sequence>
<organism evidence="1 2">
    <name type="scientific">Candidatus Muproteobacteria bacterium RBG_19FT_COMBO_61_10</name>
    <dbReference type="NCBI Taxonomy" id="1817761"/>
    <lineage>
        <taxon>Bacteria</taxon>
        <taxon>Pseudomonadati</taxon>
        <taxon>Pseudomonadota</taxon>
        <taxon>Candidatus Muproteobacteria</taxon>
    </lineage>
</organism>
<protein>
    <recommendedName>
        <fullName evidence="3">Esterase</fullName>
    </recommendedName>
</protein>